<comment type="caution">
    <text evidence="2">The sequence shown here is derived from an EMBL/GenBank/DDBJ whole genome shotgun (WGS) entry which is preliminary data.</text>
</comment>
<dbReference type="RefSeq" id="WP_067492886.1">
    <property type="nucleotide sequence ID" value="NZ_SNXK01000001.1"/>
</dbReference>
<proteinExistence type="predicted"/>
<feature type="region of interest" description="Disordered" evidence="1">
    <location>
        <begin position="716"/>
        <end position="737"/>
    </location>
</feature>
<feature type="compositionally biased region" description="Polar residues" evidence="1">
    <location>
        <begin position="635"/>
        <end position="647"/>
    </location>
</feature>
<dbReference type="Proteomes" id="UP000295087">
    <property type="component" value="Unassembled WGS sequence"/>
</dbReference>
<name>A0A4R6PS73_NOCIG</name>
<feature type="compositionally biased region" description="Basic and acidic residues" evidence="1">
    <location>
        <begin position="355"/>
        <end position="375"/>
    </location>
</feature>
<dbReference type="EMBL" id="SNXK01000001">
    <property type="protein sequence ID" value="TDP41464.1"/>
    <property type="molecule type" value="Genomic_DNA"/>
</dbReference>
<organism evidence="2 3">
    <name type="scientific">Nocardia ignorata</name>
    <dbReference type="NCBI Taxonomy" id="145285"/>
    <lineage>
        <taxon>Bacteria</taxon>
        <taxon>Bacillati</taxon>
        <taxon>Actinomycetota</taxon>
        <taxon>Actinomycetes</taxon>
        <taxon>Mycobacteriales</taxon>
        <taxon>Nocardiaceae</taxon>
        <taxon>Nocardia</taxon>
    </lineage>
</organism>
<feature type="compositionally biased region" description="Basic and acidic residues" evidence="1">
    <location>
        <begin position="156"/>
        <end position="168"/>
    </location>
</feature>
<feature type="compositionally biased region" description="Polar residues" evidence="1">
    <location>
        <begin position="432"/>
        <end position="442"/>
    </location>
</feature>
<gene>
    <name evidence="2" type="ORF">DFR75_101567</name>
</gene>
<reference evidence="2 3" key="1">
    <citation type="submission" date="2019-03" db="EMBL/GenBank/DDBJ databases">
        <title>Genomic Encyclopedia of Type Strains, Phase IV (KMG-IV): sequencing the most valuable type-strain genomes for metagenomic binning, comparative biology and taxonomic classification.</title>
        <authorList>
            <person name="Goeker M."/>
        </authorList>
    </citation>
    <scope>NUCLEOTIDE SEQUENCE [LARGE SCALE GENOMIC DNA]</scope>
    <source>
        <strain evidence="2 3">DSM 44496</strain>
    </source>
</reference>
<evidence type="ECO:0000313" key="2">
    <source>
        <dbReference type="EMBL" id="TDP41464.1"/>
    </source>
</evidence>
<evidence type="ECO:0000313" key="3">
    <source>
        <dbReference type="Proteomes" id="UP000295087"/>
    </source>
</evidence>
<sequence length="737" mass="76501">MNHAEHDETIGSMLANIAAALREVSEKLDVVAARVAQEVPGFPGDDEDVPDQLRIRRLEAWAFHASQDISRLSARLDALDGGDDPAPPPARGRSRREVREAAERAAAHEEATKPPLERRQSSRSVPDHLGDPTWPITAPPVPRATTEPQSGVVAGERGRVASHEEGEPRTAAFAVQSSGLGDPEPQAARGARGDSAQRPKVNGAHVPEAPVREAVPNSQRVNGRLPAQPEREAPARGVADDIAAQGVGLAANRAAPLPDSTDELGRHDEDAATVSGGSASVERARPVGKVPTETRGTERHTTSGNVTWSPNGVDPQAQRNGSGPHRATDQRAPVEHAGGSEDVRHSSFHAGTAGERVDDSGDVRRAAHASGHVDDQQASSARGPLAGTGGHPSPGEQERAGIIPAEDAHAAEARVVTNGTTFNGFADRSGSGPKNGSANGIQWSFDDDVETTLPTPPRNGHARNGFTTDSRGESVFADFTPRNSSTTDKPAAPARLVAPPPADSAQVDAGHVPGRATAPSEHLDQAPRSEFSVGGTDYLTSPATESVDPSGGAAMPADHPHQAGHSAQAAGDPGRTHQQADRATQGVQPGASDEAANGRYDRGAQSSRPHGHSAEENGRTFGQDANTGPLAAQAAHSTARFTNSDNDTGTRHGRPAPAVDLPATHTSSSADDNLGPAPIPTATDPAGITVTGTYRAFDLESAAHVDKLQAMLDELKRSAGLPPGRRDVFGPPTQDLG</sequence>
<dbReference type="AlphaFoldDB" id="A0A4R6PS73"/>
<protein>
    <submittedName>
        <fullName evidence="2">Uncharacterized protein</fullName>
    </submittedName>
</protein>
<accession>A0A4R6PS73</accession>
<feature type="region of interest" description="Disordered" evidence="1">
    <location>
        <begin position="77"/>
        <end position="686"/>
    </location>
</feature>
<feature type="compositionally biased region" description="Basic and acidic residues" evidence="1">
    <location>
        <begin position="95"/>
        <end position="130"/>
    </location>
</feature>
<keyword evidence="3" id="KW-1185">Reference proteome</keyword>
<feature type="compositionally biased region" description="Basic and acidic residues" evidence="1">
    <location>
        <begin position="326"/>
        <end position="345"/>
    </location>
</feature>
<evidence type="ECO:0000256" key="1">
    <source>
        <dbReference type="SAM" id="MobiDB-lite"/>
    </source>
</evidence>